<dbReference type="Proteomes" id="UP000019184">
    <property type="component" value="Unassembled WGS sequence"/>
</dbReference>
<gene>
    <name evidence="1" type="ORF">BN874_1680006</name>
</gene>
<dbReference type="OrthoDB" id="8824552at2"/>
<dbReference type="RefSeq" id="WP_051497504.1">
    <property type="nucleotide sequence ID" value="NZ_CBTK010000077.1"/>
</dbReference>
<organism evidence="1 2">
    <name type="scientific">Candidatus Contendobacter odensis Run_B_J11</name>
    <dbReference type="NCBI Taxonomy" id="1400861"/>
    <lineage>
        <taxon>Bacteria</taxon>
        <taxon>Pseudomonadati</taxon>
        <taxon>Pseudomonadota</taxon>
        <taxon>Gammaproteobacteria</taxon>
        <taxon>Candidatus Competibacteraceae</taxon>
        <taxon>Candidatus Contendibacter</taxon>
    </lineage>
</organism>
<name>A0A7U7J3Q6_9GAMM</name>
<evidence type="ECO:0000313" key="1">
    <source>
        <dbReference type="EMBL" id="CDH44430.1"/>
    </source>
</evidence>
<dbReference type="EMBL" id="CBTK010000077">
    <property type="protein sequence ID" value="CDH44430.1"/>
    <property type="molecule type" value="Genomic_DNA"/>
</dbReference>
<dbReference type="AlphaFoldDB" id="A0A7U7J3Q6"/>
<evidence type="ECO:0000313" key="2">
    <source>
        <dbReference type="Proteomes" id="UP000019184"/>
    </source>
</evidence>
<proteinExistence type="predicted"/>
<evidence type="ECO:0008006" key="3">
    <source>
        <dbReference type="Google" id="ProtNLM"/>
    </source>
</evidence>
<sequence>MRHVIRAHLKADVENKLKKRQNEVNRKRTGGSLDIEREWRNARKTHPLQVVLATLKGMMGVRERCMYCLDSHGTDIEHFWPKMPYPEKMFVWPNLLLCCAECGRFKGSRFPLSDDDQPLLVNPTVENPWQHLDFDPITGNMVARFDVQVNDWSPKGLKTVEVLQLDRREALASGYRKTFMRLSALVEQYLATGTPTATDLITELWEGDDHGLLNWCFFGSGQTMPPFGTLRANHPQAWAESIAALEMLVNP</sequence>
<dbReference type="Gene3D" id="1.10.30.50">
    <property type="match status" value="1"/>
</dbReference>
<keyword evidence="2" id="KW-1185">Reference proteome</keyword>
<comment type="caution">
    <text evidence="1">The sequence shown here is derived from an EMBL/GenBank/DDBJ whole genome shotgun (WGS) entry which is preliminary data.</text>
</comment>
<protein>
    <recommendedName>
        <fullName evidence="3">HNH domain-containing protein</fullName>
    </recommendedName>
</protein>
<reference evidence="1 2" key="1">
    <citation type="journal article" date="2014" name="ISME J.">
        <title>Candidatus Competibacter-lineage genomes retrieved from metagenomes reveal functional metabolic diversity.</title>
        <authorList>
            <person name="McIlroy S.J."/>
            <person name="Albertsen M."/>
            <person name="Andresen E.K."/>
            <person name="Saunders A.M."/>
            <person name="Kristiansen R."/>
            <person name="Stokholm-Bjerregaard M."/>
            <person name="Nielsen K.L."/>
            <person name="Nielsen P.H."/>
        </authorList>
    </citation>
    <scope>NUCLEOTIDE SEQUENCE [LARGE SCALE GENOMIC DNA]</scope>
    <source>
        <strain evidence="1 2">Run_B_J11</strain>
    </source>
</reference>
<accession>A0A7U7J3Q6</accession>